<protein>
    <submittedName>
        <fullName evidence="1">Histidine phosphatase family protein</fullName>
    </submittedName>
</protein>
<comment type="caution">
    <text evidence="1">The sequence shown here is derived from an EMBL/GenBank/DDBJ whole genome shotgun (WGS) entry which is preliminary data.</text>
</comment>
<dbReference type="Gene3D" id="3.40.50.1240">
    <property type="entry name" value="Phosphoglycerate mutase-like"/>
    <property type="match status" value="1"/>
</dbReference>
<sequence length="189" mass="21646">MEITLIRHGRSQLDGKKRITFREFSDWVIQYDSLGVVEESCFPNEALKKINEANLVITSDLKRSIDSASLLRKSVKTISSSLFREIELPVTTKSFSSIKLPADTWAVLFRILWFSGYSSNCESYNSAKERTEVATNKMIELTSIHNNVVLVGHGFFNRLIAKELQNKGWKRETKITSKHWGTTTFTNHL</sequence>
<dbReference type="InterPro" id="IPR029033">
    <property type="entry name" value="His_PPase_superfam"/>
</dbReference>
<gene>
    <name evidence="1" type="ORF">ACFSKK_12895</name>
</gene>
<dbReference type="RefSeq" id="WP_247343412.1">
    <property type="nucleotide sequence ID" value="NZ_CP095550.1"/>
</dbReference>
<dbReference type="Pfam" id="PF00300">
    <property type="entry name" value="His_Phos_1"/>
    <property type="match status" value="1"/>
</dbReference>
<dbReference type="Proteomes" id="UP001597318">
    <property type="component" value="Unassembled WGS sequence"/>
</dbReference>
<reference evidence="2" key="1">
    <citation type="journal article" date="2019" name="Int. J. Syst. Evol. Microbiol.">
        <title>The Global Catalogue of Microorganisms (GCM) 10K type strain sequencing project: providing services to taxonomists for standard genome sequencing and annotation.</title>
        <authorList>
            <consortium name="The Broad Institute Genomics Platform"/>
            <consortium name="The Broad Institute Genome Sequencing Center for Infectious Disease"/>
            <person name="Wu L."/>
            <person name="Ma J."/>
        </authorList>
    </citation>
    <scope>NUCLEOTIDE SEQUENCE [LARGE SCALE GENOMIC DNA]</scope>
    <source>
        <strain evidence="2">CGMCC 1.15474</strain>
    </source>
</reference>
<evidence type="ECO:0000313" key="2">
    <source>
        <dbReference type="Proteomes" id="UP001597318"/>
    </source>
</evidence>
<dbReference type="InterPro" id="IPR013078">
    <property type="entry name" value="His_Pase_superF_clade-1"/>
</dbReference>
<name>A0ABW5BWP5_9BACI</name>
<keyword evidence="2" id="KW-1185">Reference proteome</keyword>
<organism evidence="1 2">
    <name type="scientific">Metabacillus endolithicus</name>
    <dbReference type="NCBI Taxonomy" id="1535204"/>
    <lineage>
        <taxon>Bacteria</taxon>
        <taxon>Bacillati</taxon>
        <taxon>Bacillota</taxon>
        <taxon>Bacilli</taxon>
        <taxon>Bacillales</taxon>
        <taxon>Bacillaceae</taxon>
        <taxon>Metabacillus</taxon>
    </lineage>
</organism>
<dbReference type="SUPFAM" id="SSF53254">
    <property type="entry name" value="Phosphoglycerate mutase-like"/>
    <property type="match status" value="1"/>
</dbReference>
<dbReference type="EMBL" id="JBHUIK010000002">
    <property type="protein sequence ID" value="MFD2214582.1"/>
    <property type="molecule type" value="Genomic_DNA"/>
</dbReference>
<evidence type="ECO:0000313" key="1">
    <source>
        <dbReference type="EMBL" id="MFD2214582.1"/>
    </source>
</evidence>
<proteinExistence type="predicted"/>
<accession>A0ABW5BWP5</accession>